<dbReference type="Gene3D" id="3.40.50.300">
    <property type="entry name" value="P-loop containing nucleotide triphosphate hydrolases"/>
    <property type="match status" value="1"/>
</dbReference>
<keyword evidence="2" id="KW-0067">ATP-binding</keyword>
<organism evidence="3 4">
    <name type="scientific">Balneatrix alpica</name>
    <dbReference type="NCBI Taxonomy" id="75684"/>
    <lineage>
        <taxon>Bacteria</taxon>
        <taxon>Pseudomonadati</taxon>
        <taxon>Pseudomonadota</taxon>
        <taxon>Gammaproteobacteria</taxon>
        <taxon>Oceanospirillales</taxon>
        <taxon>Balneatrichaceae</taxon>
        <taxon>Balneatrix</taxon>
    </lineage>
</organism>
<dbReference type="Proteomes" id="UP001589628">
    <property type="component" value="Unassembled WGS sequence"/>
</dbReference>
<dbReference type="NCBIfam" id="NF040713">
    <property type="entry name" value="ZapE"/>
    <property type="match status" value="1"/>
</dbReference>
<keyword evidence="3" id="KW-0132">Cell division</keyword>
<evidence type="ECO:0000313" key="4">
    <source>
        <dbReference type="Proteomes" id="UP001589628"/>
    </source>
</evidence>
<accession>A0ABV5ZBV9</accession>
<keyword evidence="4" id="KW-1185">Reference proteome</keyword>
<evidence type="ECO:0000256" key="2">
    <source>
        <dbReference type="ARBA" id="ARBA00022840"/>
    </source>
</evidence>
<comment type="caution">
    <text evidence="3">The sequence shown here is derived from an EMBL/GenBank/DDBJ whole genome shotgun (WGS) entry which is preliminary data.</text>
</comment>
<evidence type="ECO:0000313" key="3">
    <source>
        <dbReference type="EMBL" id="MFB9886009.1"/>
    </source>
</evidence>
<reference evidence="3 4" key="1">
    <citation type="submission" date="2024-09" db="EMBL/GenBank/DDBJ databases">
        <authorList>
            <person name="Sun Q."/>
            <person name="Mori K."/>
        </authorList>
    </citation>
    <scope>NUCLEOTIDE SEQUENCE [LARGE SCALE GENOMIC DNA]</scope>
    <source>
        <strain evidence="3 4">ATCC 51285</strain>
    </source>
</reference>
<dbReference type="Pfam" id="PF03969">
    <property type="entry name" value="AFG1_ATPase"/>
    <property type="match status" value="2"/>
</dbReference>
<protein>
    <submittedName>
        <fullName evidence="3">Cell division protein ZapE</fullName>
    </submittedName>
</protein>
<dbReference type="InterPro" id="IPR027417">
    <property type="entry name" value="P-loop_NTPase"/>
</dbReference>
<dbReference type="RefSeq" id="WP_027311515.1">
    <property type="nucleotide sequence ID" value="NZ_JBHLZN010000002.1"/>
</dbReference>
<dbReference type="SUPFAM" id="SSF52540">
    <property type="entry name" value="P-loop containing nucleoside triphosphate hydrolases"/>
    <property type="match status" value="1"/>
</dbReference>
<dbReference type="GO" id="GO:0051301">
    <property type="term" value="P:cell division"/>
    <property type="evidence" value="ECO:0007669"/>
    <property type="project" value="UniProtKB-KW"/>
</dbReference>
<name>A0ABV5ZBV9_9GAMM</name>
<gene>
    <name evidence="3" type="primary">zapE</name>
    <name evidence="3" type="ORF">ACFFLH_06280</name>
</gene>
<proteinExistence type="predicted"/>
<dbReference type="PANTHER" id="PTHR12169">
    <property type="entry name" value="ATPASE N2B"/>
    <property type="match status" value="1"/>
</dbReference>
<dbReference type="InterPro" id="IPR005654">
    <property type="entry name" value="ATPase_AFG1-like"/>
</dbReference>
<dbReference type="EMBL" id="JBHLZN010000002">
    <property type="protein sequence ID" value="MFB9886009.1"/>
    <property type="molecule type" value="Genomic_DNA"/>
</dbReference>
<keyword evidence="1" id="KW-0547">Nucleotide-binding</keyword>
<sequence length="386" mass="44155">MTTPSPWQAYQQALQQPHWQADQAQEQAAQRLQLLHEQLLKWQSWPGPRWRTPPKGLYLWGPVGRGKTWLMDAFYQSVTLPKHRQHFHHFMAWVHRRLFQLRGTPEPLLALAKELAAEVRVLCFDEFFVQDIGDAMLLGRLLSQLLAQRVVWVATSNIPPAQLYADGLHRDRFLPALALLRQHIEVVDLAGGQDFRQLGAMDQPRYFVHPPPQHSPATPSPLLACFKQLNGEQPWQTEPLSINGRALPVIRRSQQLLWTDFASLCQDPRASQDYIALCDRFAVILLSGLPALSSTSRLNPIARGTEDGPQLVSAGQRQLPPLSRLDDAARRFIALVDECYDRGVPLYIEAEVELIHIYTQGYLQAPFQRTLSRLRHMQSRHWPRGA</sequence>
<keyword evidence="3" id="KW-0131">Cell cycle</keyword>
<evidence type="ECO:0000256" key="1">
    <source>
        <dbReference type="ARBA" id="ARBA00022741"/>
    </source>
</evidence>
<dbReference type="PANTHER" id="PTHR12169:SF6">
    <property type="entry name" value="AFG1-LIKE ATPASE"/>
    <property type="match status" value="1"/>
</dbReference>